<dbReference type="Pfam" id="PF17147">
    <property type="entry name" value="PFOR_II"/>
    <property type="match status" value="1"/>
</dbReference>
<sequence length="2151" mass="240110">MFEACWQELSHGAQSTAWSLVRNDGARVLSLVRDSERFRVVHMEPVSAGLWIGLLGVRYGERIRSGESGGDVRSLMEQHGDDGRCWVFLLQTGRGKRQWLPLATFLEDAEGDQHLLETAVAVSPQVAPVFLGALQLLVTRPVDFSRFDAHGDFLVPGGHNIVERHSTEKRTRHLSRRVQLDAARCTHCLQCATLCGEMKVQVGPQGARLLGPVQDHCTDCGLCRMRCPYLISVARQEEQLPISYRRVLLQRGVGIHLYGPEAEQWKEALHRLEREPSHQVPIRCTTVFCRDGDPSLFPAVRQTLFRIDPEESSRDSVLSRGLLMTEREEGTAPRLIFRSRTVAGILCATDSGRVERDLVGAAQGLGCEVRAAALPFVAEDEDEGENGRPGLERRLRFPSNHVVRGLIRAGLWDDRPMERLWEAGEVDMILAPSFDDVSAELGRAAIRETGRDALVMAPHVPERLPVTQSPLLNALARELRRIFPAHPELLEREARFARRLLSDVRRHASLIHARYRPLAFAGGHSACPSCAEAQVLAIPVTMALAMSLARGEIPQVAFTCETGCMSETLNKMNEVAQKVPGGRTVFGGGFAFGEAMASVWDRAVRMGLLRKGRRYVVSQGGDGGAVIGLPAWLNALRQQARLIPGRHANTLHFVTITDTQVYSNTGGESSATSMLGMGTLTTPIGRFLLGNQRIQWNLINLASEFPGVLVGLGHSAGRTTNQAFWHLADQLGMSAIRWDVTPCPETGKFFGEDPDDLARVMAQAGLLPEVVFFGRYRKRVAPLHPEDEDKPYDQWCRTPRPILDWISRDPRYKALLKKNPLTGEAEPRNITAHFLILQLETFRNQLNWEIDLETHLVRQAEGWVDGFLQELRREWESARAHPHGFPYGFLFNERGEWKPEFCHTLRRDLIVRVLGWDDLRRYVELRDATWDDSERRWRSVSRALEQLEAYEREALGDLEGSDRALTQAAARAKEALTAVQGAFQELREAVRRQMEKDWLGRELFGGAPDPSVRDVSQQRRRHLRRTLDRLLEERAVAVFHELQQHRLSQQLKKEFLESGGIVRAAHRTVSSPEREELRRRVAAFGPFSIAVASLAGDRGIAINRVFAQFLAAQGAWAGMAWQFGSSKRGTPVLSATFVDSRPLDRKDAMFAFPCAVLVNTNFEEMKRDPDLFFGQLRFGGTLIFNHTADPEKLWRELVGYYPEEIRQVVTALREQAWREGEWPRERLERALGEALSQIPSEGSLRDTCLAMVSCRVLSVDMDGLMERASGRSGLVSNLVAVGPIFQALEDGGFPLDWEKDRKLLIQGFPGAVLKNPRLLSHYETAMDLARRDYREFPSPVRDMSSTGMPSKTGGDGQKERCEADPGDSLMIMGGTLAGMVLSQIALPEHPLFYVGFPITPAGNPFYAMAEAFANGHPHIVVDENNPSEKVAAEKLLGVARTGCFLPVTCTASQGWRLFTEIIPQFVGARLEGIFVLAKRALAAPNLNIEESHTDFMSFRDDGGIMLAPKGIQEYVPSLYLARLLTHFAKLPVIVSIGGITDTHKIGLVRVPSDVQVRRWLRATLRGFDFLEDRIVNRQGRRVVHGPSCTAATYQETQSELEKAHGFVRSVWPHAVKAVEELTGVRLDPLEVRVAGGPDGALSQGALETLLILQGSLVPNAVEALQQLEEEGWRGLACVSVRLMNPFPEKELQALISRASRVVVLDRSNSFGSVPPLASRVFNAVARMAGGSSPKPLLRSLVGGLGGREITVEEMKAVLLSSHLLLTPSEPWEEELLSQWVESDPEIRDMVEELVALERRSIRRHTRVPRHLQPDRHGPVEQEQIRRALQEKIRKKDIVGLLAHYGQVEFVAPREVLGETELRRELVLCLERRLALEASQKGLKDWRRALLLALYGRPEDLHAARELMPRQGGLPCSAHLLRRHGLAEAALDRADGSGSTQVSGPGFHPSDRSDTPASSLDVCSLPSDGPSEGDEVPVFGVDESEAARIEALVKALVRDGESRPLFFNPEDYDHAVVEGLAKDPSSQLASLLEGVRKGSEGDPDTAEREWDERVQGYLWAYRDVIDHAVQREVLSRTYAPELIQLFEGDGLRRLESLAEELKQAPGVGDLCEALEGFLRERVFPGLPKSPEFYLEYFRTWVWPHLRAQGVRP</sequence>
<feature type="domain" description="4Fe-4S ferredoxin-type" evidence="6">
    <location>
        <begin position="206"/>
        <end position="236"/>
    </location>
</feature>
<dbReference type="SUPFAM" id="SSF52518">
    <property type="entry name" value="Thiamin diphosphate-binding fold (THDP-binding)"/>
    <property type="match status" value="2"/>
</dbReference>
<evidence type="ECO:0000256" key="2">
    <source>
        <dbReference type="ARBA" id="ARBA00023002"/>
    </source>
</evidence>
<protein>
    <submittedName>
        <fullName evidence="7">Pyruvate:ferredoxin oxidoreductase</fullName>
    </submittedName>
</protein>
<dbReference type="Gene3D" id="3.40.920.10">
    <property type="entry name" value="Pyruvate-ferredoxin oxidoreductase, PFOR, domain III"/>
    <property type="match status" value="1"/>
</dbReference>
<evidence type="ECO:0000256" key="4">
    <source>
        <dbReference type="ARBA" id="ARBA00023014"/>
    </source>
</evidence>
<keyword evidence="8" id="KW-1185">Reference proteome</keyword>
<keyword evidence="4" id="KW-0411">Iron-sulfur</keyword>
<accession>A0A1W1X1H9</accession>
<dbReference type="RefSeq" id="WP_084055847.1">
    <property type="nucleotide sequence ID" value="NZ_FWXF01000001.1"/>
</dbReference>
<evidence type="ECO:0000256" key="1">
    <source>
        <dbReference type="ARBA" id="ARBA00022723"/>
    </source>
</evidence>
<dbReference type="GO" id="GO:0046872">
    <property type="term" value="F:metal ion binding"/>
    <property type="evidence" value="ECO:0007669"/>
    <property type="project" value="UniProtKB-KW"/>
</dbReference>
<dbReference type="GO" id="GO:0051536">
    <property type="term" value="F:iron-sulfur cluster binding"/>
    <property type="evidence" value="ECO:0007669"/>
    <property type="project" value="UniProtKB-KW"/>
</dbReference>
<dbReference type="Gene3D" id="3.40.50.920">
    <property type="match status" value="1"/>
</dbReference>
<dbReference type="SUPFAM" id="SSF52922">
    <property type="entry name" value="TK C-terminal domain-like"/>
    <property type="match status" value="1"/>
</dbReference>
<evidence type="ECO:0000259" key="6">
    <source>
        <dbReference type="PROSITE" id="PS51379"/>
    </source>
</evidence>
<dbReference type="InterPro" id="IPR009014">
    <property type="entry name" value="Transketo_C/PFOR_II"/>
</dbReference>
<evidence type="ECO:0000256" key="3">
    <source>
        <dbReference type="ARBA" id="ARBA00023004"/>
    </source>
</evidence>
<evidence type="ECO:0000313" key="7">
    <source>
        <dbReference type="EMBL" id="SMC17765.1"/>
    </source>
</evidence>
<name>A0A1W1X1H9_9BACT</name>
<dbReference type="GO" id="GO:0016491">
    <property type="term" value="F:oxidoreductase activity"/>
    <property type="evidence" value="ECO:0007669"/>
    <property type="project" value="UniProtKB-KW"/>
</dbReference>
<dbReference type="Gene3D" id="3.30.70.20">
    <property type="match status" value="1"/>
</dbReference>
<dbReference type="PANTHER" id="PTHR32154:SF0">
    <property type="entry name" value="PYRUVATE-FLAVODOXIN OXIDOREDUCTASE-RELATED"/>
    <property type="match status" value="1"/>
</dbReference>
<dbReference type="InterPro" id="IPR002880">
    <property type="entry name" value="Pyrv_Fd/Flavodoxin_OxRdtase_N"/>
</dbReference>
<feature type="region of interest" description="Disordered" evidence="5">
    <location>
        <begin position="1932"/>
        <end position="1972"/>
    </location>
</feature>
<organism evidence="7 8">
    <name type="scientific">Desulfacinum hydrothermale DSM 13146</name>
    <dbReference type="NCBI Taxonomy" id="1121390"/>
    <lineage>
        <taxon>Bacteria</taxon>
        <taxon>Pseudomonadati</taxon>
        <taxon>Thermodesulfobacteriota</taxon>
        <taxon>Syntrophobacteria</taxon>
        <taxon>Syntrophobacterales</taxon>
        <taxon>Syntrophobacteraceae</taxon>
        <taxon>Desulfacinum</taxon>
    </lineage>
</organism>
<dbReference type="InterPro" id="IPR050722">
    <property type="entry name" value="Pyruvate:ferred/Flavod_OxRd"/>
</dbReference>
<dbReference type="CDD" id="cd07034">
    <property type="entry name" value="TPP_PYR_PFOR_IOR-alpha_like"/>
    <property type="match status" value="1"/>
</dbReference>
<dbReference type="Proteomes" id="UP000192783">
    <property type="component" value="Unassembled WGS sequence"/>
</dbReference>
<feature type="domain" description="4Fe-4S ferredoxin-type" evidence="6">
    <location>
        <begin position="176"/>
        <end position="205"/>
    </location>
</feature>
<dbReference type="OrthoDB" id="9794954at2"/>
<dbReference type="InterPro" id="IPR002869">
    <property type="entry name" value="Pyrv_flavodox_OxRed_cen"/>
</dbReference>
<evidence type="ECO:0000256" key="5">
    <source>
        <dbReference type="SAM" id="MobiDB-lite"/>
    </source>
</evidence>
<keyword evidence="7" id="KW-0670">Pyruvate</keyword>
<evidence type="ECO:0000313" key="8">
    <source>
        <dbReference type="Proteomes" id="UP000192783"/>
    </source>
</evidence>
<dbReference type="InterPro" id="IPR033412">
    <property type="entry name" value="PFOR_II"/>
</dbReference>
<dbReference type="InterPro" id="IPR017900">
    <property type="entry name" value="4Fe4S_Fe_S_CS"/>
</dbReference>
<keyword evidence="2" id="KW-0560">Oxidoreductase</keyword>
<dbReference type="PROSITE" id="PS51379">
    <property type="entry name" value="4FE4S_FER_2"/>
    <property type="match status" value="2"/>
</dbReference>
<dbReference type="PROSITE" id="PS00198">
    <property type="entry name" value="4FE4S_FER_1"/>
    <property type="match status" value="1"/>
</dbReference>
<dbReference type="InterPro" id="IPR029061">
    <property type="entry name" value="THDP-binding"/>
</dbReference>
<proteinExistence type="predicted"/>
<feature type="region of interest" description="Disordered" evidence="5">
    <location>
        <begin position="1337"/>
        <end position="1362"/>
    </location>
</feature>
<dbReference type="InterPro" id="IPR017896">
    <property type="entry name" value="4Fe4S_Fe-S-bd"/>
</dbReference>
<dbReference type="STRING" id="1121390.SAMN02746041_00390"/>
<dbReference type="PANTHER" id="PTHR32154">
    <property type="entry name" value="PYRUVATE-FLAVODOXIN OXIDOREDUCTASE-RELATED"/>
    <property type="match status" value="1"/>
</dbReference>
<keyword evidence="3" id="KW-0408">Iron</keyword>
<dbReference type="Gene3D" id="3.40.50.970">
    <property type="match status" value="2"/>
</dbReference>
<dbReference type="Pfam" id="PF01855">
    <property type="entry name" value="POR_N"/>
    <property type="match status" value="1"/>
</dbReference>
<gene>
    <name evidence="7" type="ORF">SAMN02746041_00390</name>
</gene>
<dbReference type="SUPFAM" id="SSF54862">
    <property type="entry name" value="4Fe-4S ferredoxins"/>
    <property type="match status" value="1"/>
</dbReference>
<reference evidence="7 8" key="1">
    <citation type="submission" date="2017-04" db="EMBL/GenBank/DDBJ databases">
        <authorList>
            <person name="Afonso C.L."/>
            <person name="Miller P.J."/>
            <person name="Scott M.A."/>
            <person name="Spackman E."/>
            <person name="Goraichik I."/>
            <person name="Dimitrov K.M."/>
            <person name="Suarez D.L."/>
            <person name="Swayne D.E."/>
        </authorList>
    </citation>
    <scope>NUCLEOTIDE SEQUENCE [LARGE SCALE GENOMIC DNA]</scope>
    <source>
        <strain evidence="7 8">DSM 13146</strain>
    </source>
</reference>
<dbReference type="EMBL" id="FWXF01000001">
    <property type="protein sequence ID" value="SMC17765.1"/>
    <property type="molecule type" value="Genomic_DNA"/>
</dbReference>
<dbReference type="GO" id="GO:0006979">
    <property type="term" value="P:response to oxidative stress"/>
    <property type="evidence" value="ECO:0007669"/>
    <property type="project" value="TreeGrafter"/>
</dbReference>
<keyword evidence="1" id="KW-0479">Metal-binding</keyword>